<feature type="region of interest" description="Disordered" evidence="1">
    <location>
        <begin position="1"/>
        <end position="129"/>
    </location>
</feature>
<evidence type="ECO:0000313" key="3">
    <source>
        <dbReference type="Proteomes" id="UP000254866"/>
    </source>
</evidence>
<feature type="region of interest" description="Disordered" evidence="1">
    <location>
        <begin position="316"/>
        <end position="484"/>
    </location>
</feature>
<evidence type="ECO:0000313" key="2">
    <source>
        <dbReference type="EMBL" id="RDL40671.1"/>
    </source>
</evidence>
<name>A0A370TYT4_9HELO</name>
<feature type="compositionally biased region" description="Basic and acidic residues" evidence="1">
    <location>
        <begin position="228"/>
        <end position="242"/>
    </location>
</feature>
<feature type="compositionally biased region" description="Acidic residues" evidence="1">
    <location>
        <begin position="21"/>
        <end position="32"/>
    </location>
</feature>
<dbReference type="RefSeq" id="XP_031873327.1">
    <property type="nucleotide sequence ID" value="XM_032009273.1"/>
</dbReference>
<feature type="compositionally biased region" description="Acidic residues" evidence="1">
    <location>
        <begin position="316"/>
        <end position="327"/>
    </location>
</feature>
<keyword evidence="3" id="KW-1185">Reference proteome</keyword>
<sequence>MGLQSFFNWRSSTAASNTDPVAEEDLVADVDEPPDHRRLEKLQTDFHKSAVRSQAQRKESLLTKALMKNPDNQASKHEIQVNPDSSRRRSMMSNASMTSTAELTSDGGLTSPARTSTPSPPPSATFTSFAPYSLAGESISPPMPIAVNTGMNDSLPVAELIAVSPKSAQPEMVVPPKKRTITFACGGGKHMAPKPAARPAPEPAPVAANAQPQQRVCKIKFACSGPKPSDKRTKSPADDKFESQPSEAQNAPIPKKSPRTTSQSSPRPHRDVASTAHRSSGSPVATRTKPKYIIADEMSLECSEATRFHEFASEGLQEDDWIREEDEAPKARLTINDTLKMENAIRQLGNEAEEEALEEDDDDDDDDAAEDDDDDDDDDEDDDDDDDEESDGNETDNEAGFADSDDESDPEGEFAFWSPGYNLPNTGPGGSLTYRPSAHRAASASSIESVGHMESVVGPQGNRYLRRRPIKIRPGTPELPDSTDFVCGTLDEDRPIENAYISCMEARKNAKRIQTPQDIDPSFPTSDLENEEDDDDDVRDGNDSEEHVWLHGKFEESDQEHHGRRRSTTARRKSPILSPRRPRSPPPKQRLRSPPPRKLFGHSPKRMRSPPPPRAVRSPATSPTAQGDSKAINFAPLASRPGLTHTKSLPRAPNAFGRQYRASRIAAASGNDTGDCVVRGAIDIVKGLERKRQRRKEKFFQKQYNNRGRKQNAERKPQPGKGAERMRELGLVMAGKTGVQGHYMMSA</sequence>
<feature type="region of interest" description="Disordered" evidence="1">
    <location>
        <begin position="509"/>
        <end position="656"/>
    </location>
</feature>
<dbReference type="InterPro" id="IPR018853">
    <property type="entry name" value="DUF2457"/>
</dbReference>
<dbReference type="STRING" id="2656787.A0A370TYT4"/>
<feature type="compositionally biased region" description="Pro residues" evidence="1">
    <location>
        <begin position="584"/>
        <end position="597"/>
    </location>
</feature>
<dbReference type="Pfam" id="PF10446">
    <property type="entry name" value="DUF2457"/>
    <property type="match status" value="1"/>
</dbReference>
<evidence type="ECO:0000256" key="1">
    <source>
        <dbReference type="SAM" id="MobiDB-lite"/>
    </source>
</evidence>
<feature type="compositionally biased region" description="Acidic residues" evidence="1">
    <location>
        <begin position="351"/>
        <end position="412"/>
    </location>
</feature>
<dbReference type="AlphaFoldDB" id="A0A370TYT4"/>
<feature type="region of interest" description="Disordered" evidence="1">
    <location>
        <begin position="188"/>
        <end position="291"/>
    </location>
</feature>
<feature type="compositionally biased region" description="Low complexity" evidence="1">
    <location>
        <begin position="91"/>
        <end position="101"/>
    </location>
</feature>
<dbReference type="GeneID" id="43593499"/>
<gene>
    <name evidence="2" type="ORF">BP5553_00650</name>
</gene>
<feature type="compositionally biased region" description="Polar residues" evidence="1">
    <location>
        <begin position="276"/>
        <end position="285"/>
    </location>
</feature>
<feature type="compositionally biased region" description="Basic and acidic residues" evidence="1">
    <location>
        <begin position="33"/>
        <end position="48"/>
    </location>
</feature>
<dbReference type="Proteomes" id="UP000254866">
    <property type="component" value="Unassembled WGS sequence"/>
</dbReference>
<accession>A0A370TYT4</accession>
<feature type="compositionally biased region" description="Basic and acidic residues" evidence="1">
    <location>
        <begin position="539"/>
        <end position="561"/>
    </location>
</feature>
<dbReference type="OrthoDB" id="2011769at2759"/>
<feature type="compositionally biased region" description="Basic residues" evidence="1">
    <location>
        <begin position="599"/>
        <end position="608"/>
    </location>
</feature>
<feature type="compositionally biased region" description="Basic and acidic residues" evidence="1">
    <location>
        <begin position="711"/>
        <end position="726"/>
    </location>
</feature>
<feature type="compositionally biased region" description="Acidic residues" evidence="1">
    <location>
        <begin position="528"/>
        <end position="538"/>
    </location>
</feature>
<organism evidence="2 3">
    <name type="scientific">Venustampulla echinocandica</name>
    <dbReference type="NCBI Taxonomy" id="2656787"/>
    <lineage>
        <taxon>Eukaryota</taxon>
        <taxon>Fungi</taxon>
        <taxon>Dikarya</taxon>
        <taxon>Ascomycota</taxon>
        <taxon>Pezizomycotina</taxon>
        <taxon>Leotiomycetes</taxon>
        <taxon>Helotiales</taxon>
        <taxon>Pleuroascaceae</taxon>
        <taxon>Venustampulla</taxon>
    </lineage>
</organism>
<feature type="compositionally biased region" description="Basic residues" evidence="1">
    <location>
        <begin position="562"/>
        <end position="574"/>
    </location>
</feature>
<feature type="compositionally biased region" description="Polar residues" evidence="1">
    <location>
        <begin position="1"/>
        <end position="19"/>
    </location>
</feature>
<proteinExistence type="predicted"/>
<reference evidence="2 3" key="1">
    <citation type="journal article" date="2018" name="IMA Fungus">
        <title>IMA Genome-F 9: Draft genome sequence of Annulohypoxylon stygium, Aspergillus mulundensis, Berkeleyomyces basicola (syn. Thielaviopsis basicola), Ceratocystis smalleyi, two Cercospora beticola strains, Coleophoma cylindrospora, Fusarium fracticaudum, Phialophora cf. hyalina, and Morchella septimelata.</title>
        <authorList>
            <person name="Wingfield B.D."/>
            <person name="Bills G.F."/>
            <person name="Dong Y."/>
            <person name="Huang W."/>
            <person name="Nel W.J."/>
            <person name="Swalarsk-Parry B.S."/>
            <person name="Vaghefi N."/>
            <person name="Wilken P.M."/>
            <person name="An Z."/>
            <person name="de Beer Z.W."/>
            <person name="De Vos L."/>
            <person name="Chen L."/>
            <person name="Duong T.A."/>
            <person name="Gao Y."/>
            <person name="Hammerbacher A."/>
            <person name="Kikkert J.R."/>
            <person name="Li Y."/>
            <person name="Li H."/>
            <person name="Li K."/>
            <person name="Li Q."/>
            <person name="Liu X."/>
            <person name="Ma X."/>
            <person name="Naidoo K."/>
            <person name="Pethybridge S.J."/>
            <person name="Sun J."/>
            <person name="Steenkamp E.T."/>
            <person name="van der Nest M.A."/>
            <person name="van Wyk S."/>
            <person name="Wingfield M.J."/>
            <person name="Xiong C."/>
            <person name="Yue Q."/>
            <person name="Zhang X."/>
        </authorList>
    </citation>
    <scope>NUCLEOTIDE SEQUENCE [LARGE SCALE GENOMIC DNA]</scope>
    <source>
        <strain evidence="2 3">BP 5553</strain>
    </source>
</reference>
<protein>
    <submittedName>
        <fullName evidence="2">Uncharacterized protein</fullName>
    </submittedName>
</protein>
<dbReference type="EMBL" id="NPIC01000001">
    <property type="protein sequence ID" value="RDL40671.1"/>
    <property type="molecule type" value="Genomic_DNA"/>
</dbReference>
<feature type="region of interest" description="Disordered" evidence="1">
    <location>
        <begin position="688"/>
        <end position="726"/>
    </location>
</feature>
<comment type="caution">
    <text evidence="2">The sequence shown here is derived from an EMBL/GenBank/DDBJ whole genome shotgun (WGS) entry which is preliminary data.</text>
</comment>